<keyword evidence="6" id="KW-1133">Transmembrane helix</keyword>
<dbReference type="GO" id="GO:0005886">
    <property type="term" value="C:plasma membrane"/>
    <property type="evidence" value="ECO:0007669"/>
    <property type="project" value="UniProtKB-SubCell"/>
</dbReference>
<protein>
    <recommendedName>
        <fullName evidence="10">G-protein coupled receptors family 1 profile domain-containing protein</fullName>
    </recommendedName>
</protein>
<feature type="signal peptide" evidence="7">
    <location>
        <begin position="1"/>
        <end position="24"/>
    </location>
</feature>
<keyword evidence="4" id="KW-0807">Transducer</keyword>
<evidence type="ECO:0000256" key="4">
    <source>
        <dbReference type="ARBA" id="ARBA00023040"/>
    </source>
</evidence>
<dbReference type="Proteomes" id="UP000269221">
    <property type="component" value="Unassembled WGS sequence"/>
</dbReference>
<feature type="chain" id="PRO_5017955754" description="G-protein coupled receptors family 1 profile domain-containing protein" evidence="7">
    <location>
        <begin position="25"/>
        <end position="139"/>
    </location>
</feature>
<dbReference type="GO" id="GO:0007608">
    <property type="term" value="P:sensory perception of smell"/>
    <property type="evidence" value="ECO:0007669"/>
    <property type="project" value="UniProtKB-KW"/>
</dbReference>
<keyword evidence="2" id="KW-1003">Cell membrane</keyword>
<evidence type="ECO:0000256" key="6">
    <source>
        <dbReference type="SAM" id="Phobius"/>
    </source>
</evidence>
<evidence type="ECO:0000256" key="1">
    <source>
        <dbReference type="ARBA" id="ARBA00004651"/>
    </source>
</evidence>
<name>A0A3M0JNE3_HIRRU</name>
<keyword evidence="6" id="KW-0472">Membrane</keyword>
<evidence type="ECO:0000256" key="2">
    <source>
        <dbReference type="ARBA" id="ARBA00022475"/>
    </source>
</evidence>
<dbReference type="STRING" id="333673.A0A3M0JNE3"/>
<comment type="subcellular location">
    <subcellularLocation>
        <location evidence="1">Cell membrane</location>
        <topology evidence="1">Multi-pass membrane protein</topology>
    </subcellularLocation>
</comment>
<organism evidence="8 9">
    <name type="scientific">Hirundo rustica rustica</name>
    <dbReference type="NCBI Taxonomy" id="333673"/>
    <lineage>
        <taxon>Eukaryota</taxon>
        <taxon>Metazoa</taxon>
        <taxon>Chordata</taxon>
        <taxon>Craniata</taxon>
        <taxon>Vertebrata</taxon>
        <taxon>Euteleostomi</taxon>
        <taxon>Archelosauria</taxon>
        <taxon>Archosauria</taxon>
        <taxon>Dinosauria</taxon>
        <taxon>Saurischia</taxon>
        <taxon>Theropoda</taxon>
        <taxon>Coelurosauria</taxon>
        <taxon>Aves</taxon>
        <taxon>Neognathae</taxon>
        <taxon>Neoaves</taxon>
        <taxon>Telluraves</taxon>
        <taxon>Australaves</taxon>
        <taxon>Passeriformes</taxon>
        <taxon>Sylvioidea</taxon>
        <taxon>Hirundinidae</taxon>
        <taxon>Hirundo</taxon>
    </lineage>
</organism>
<evidence type="ECO:0000256" key="5">
    <source>
        <dbReference type="ARBA" id="ARBA00023170"/>
    </source>
</evidence>
<dbReference type="OrthoDB" id="5967898at2759"/>
<keyword evidence="3" id="KW-0552">Olfaction</keyword>
<dbReference type="GO" id="GO:0004930">
    <property type="term" value="F:G protein-coupled receptor activity"/>
    <property type="evidence" value="ECO:0007669"/>
    <property type="project" value="UniProtKB-KW"/>
</dbReference>
<evidence type="ECO:0008006" key="10">
    <source>
        <dbReference type="Google" id="ProtNLM"/>
    </source>
</evidence>
<keyword evidence="7" id="KW-0732">Signal</keyword>
<evidence type="ECO:0000256" key="3">
    <source>
        <dbReference type="ARBA" id="ARBA00022725"/>
    </source>
</evidence>
<dbReference type="InterPro" id="IPR050516">
    <property type="entry name" value="Olfactory_GPCR"/>
</dbReference>
<sequence length="139" mass="14932">MLLWFGGSMLGFILLVLQEKDSMARVKKCPTALHQPLPPLPLADTRQLQLLLFCLFLGISLAALLANGLIISAVACGHHLHTPMFFFLLNLASPTWAPSSPLCPKPCTIPSGTPGTSPMQDVLLSSFSFPCLSQKSLSS</sequence>
<keyword evidence="6" id="KW-0812">Transmembrane</keyword>
<dbReference type="Gene3D" id="1.20.1070.10">
    <property type="entry name" value="Rhodopsin 7-helix transmembrane proteins"/>
    <property type="match status" value="1"/>
</dbReference>
<keyword evidence="9" id="KW-1185">Reference proteome</keyword>
<dbReference type="EMBL" id="QRBI01000133">
    <property type="protein sequence ID" value="RMC02483.1"/>
    <property type="molecule type" value="Genomic_DNA"/>
</dbReference>
<keyword evidence="5" id="KW-0675">Receptor</keyword>
<evidence type="ECO:0000313" key="8">
    <source>
        <dbReference type="EMBL" id="RMC02483.1"/>
    </source>
</evidence>
<keyword evidence="4" id="KW-0297">G-protein coupled receptor</keyword>
<dbReference type="AlphaFoldDB" id="A0A3M0JNE3"/>
<accession>A0A3M0JNE3</accession>
<dbReference type="PANTHER" id="PTHR26452">
    <property type="entry name" value="OLFACTORY RECEPTOR"/>
    <property type="match status" value="1"/>
</dbReference>
<feature type="transmembrane region" description="Helical" evidence="6">
    <location>
        <begin position="48"/>
        <end position="76"/>
    </location>
</feature>
<gene>
    <name evidence="8" type="ORF">DUI87_20877</name>
</gene>
<dbReference type="SUPFAM" id="SSF81321">
    <property type="entry name" value="Family A G protein-coupled receptor-like"/>
    <property type="match status" value="1"/>
</dbReference>
<proteinExistence type="predicted"/>
<evidence type="ECO:0000313" key="9">
    <source>
        <dbReference type="Proteomes" id="UP000269221"/>
    </source>
</evidence>
<evidence type="ECO:0000256" key="7">
    <source>
        <dbReference type="SAM" id="SignalP"/>
    </source>
</evidence>
<comment type="caution">
    <text evidence="8">The sequence shown here is derived from an EMBL/GenBank/DDBJ whole genome shotgun (WGS) entry which is preliminary data.</text>
</comment>
<reference evidence="8 9" key="1">
    <citation type="submission" date="2018-07" db="EMBL/GenBank/DDBJ databases">
        <title>A high quality draft genome assembly of the barn swallow (H. rustica rustica).</title>
        <authorList>
            <person name="Formenti G."/>
            <person name="Chiara M."/>
            <person name="Poveda L."/>
            <person name="Francoijs K.-J."/>
            <person name="Bonisoli-Alquati A."/>
            <person name="Canova L."/>
            <person name="Gianfranceschi L."/>
            <person name="Horner D.S."/>
            <person name="Saino N."/>
        </authorList>
    </citation>
    <scope>NUCLEOTIDE SEQUENCE [LARGE SCALE GENOMIC DNA]</scope>
    <source>
        <strain evidence="8">Chelidonia</strain>
        <tissue evidence="8">Blood</tissue>
    </source>
</reference>
<keyword evidence="3" id="KW-0716">Sensory transduction</keyword>